<reference evidence="3" key="2">
    <citation type="submission" date="2022-10" db="EMBL/GenBank/DDBJ databases">
        <authorList>
            <consortium name="ENA_rothamsted_submissions"/>
            <consortium name="culmorum"/>
            <person name="King R."/>
        </authorList>
    </citation>
    <scope>NUCLEOTIDE SEQUENCE</scope>
</reference>
<evidence type="ECO:0000313" key="3">
    <source>
        <dbReference type="EMBL" id="CAG9810215.1"/>
    </source>
</evidence>
<organism evidence="3 4">
    <name type="scientific">Chironomus riparius</name>
    <dbReference type="NCBI Taxonomy" id="315576"/>
    <lineage>
        <taxon>Eukaryota</taxon>
        <taxon>Metazoa</taxon>
        <taxon>Ecdysozoa</taxon>
        <taxon>Arthropoda</taxon>
        <taxon>Hexapoda</taxon>
        <taxon>Insecta</taxon>
        <taxon>Pterygota</taxon>
        <taxon>Neoptera</taxon>
        <taxon>Endopterygota</taxon>
        <taxon>Diptera</taxon>
        <taxon>Nematocera</taxon>
        <taxon>Chironomoidea</taxon>
        <taxon>Chironomidae</taxon>
        <taxon>Chironominae</taxon>
        <taxon>Chironomus</taxon>
    </lineage>
</organism>
<keyword evidence="4" id="KW-1185">Reference proteome</keyword>
<reference evidence="3" key="1">
    <citation type="submission" date="2022-01" db="EMBL/GenBank/DDBJ databases">
        <authorList>
            <person name="King R."/>
        </authorList>
    </citation>
    <scope>NUCLEOTIDE SEQUENCE</scope>
</reference>
<keyword evidence="2" id="KW-1133">Transmembrane helix</keyword>
<feature type="region of interest" description="Disordered" evidence="1">
    <location>
        <begin position="69"/>
        <end position="147"/>
    </location>
</feature>
<evidence type="ECO:0000256" key="2">
    <source>
        <dbReference type="SAM" id="Phobius"/>
    </source>
</evidence>
<dbReference type="AlphaFoldDB" id="A0A9N9S3J8"/>
<feature type="region of interest" description="Disordered" evidence="1">
    <location>
        <begin position="36"/>
        <end position="55"/>
    </location>
</feature>
<keyword evidence="2" id="KW-0472">Membrane</keyword>
<proteinExistence type="predicted"/>
<feature type="compositionally biased region" description="Polar residues" evidence="1">
    <location>
        <begin position="44"/>
        <end position="55"/>
    </location>
</feature>
<gene>
    <name evidence="3" type="ORF">CHIRRI_LOCUS13032</name>
</gene>
<protein>
    <submittedName>
        <fullName evidence="3">Uncharacterized protein</fullName>
    </submittedName>
</protein>
<evidence type="ECO:0000313" key="4">
    <source>
        <dbReference type="Proteomes" id="UP001153620"/>
    </source>
</evidence>
<evidence type="ECO:0000256" key="1">
    <source>
        <dbReference type="SAM" id="MobiDB-lite"/>
    </source>
</evidence>
<dbReference type="Proteomes" id="UP001153620">
    <property type="component" value="Chromosome 4"/>
</dbReference>
<name>A0A9N9S3J8_9DIPT</name>
<sequence length="160" mass="17839">MPDIALFFFIFMGIYFIWLICFLIYKKFASKESKNKSPKPASLFDQQPQSPTPLGTIYTVTTERIVKPKAPLAETSESRPIPQIIHSAASGPVKKPLSPKDISNPIPIKTAPWITPATPYHTPSSGMPYPQEAPRHHPAAPYASDSLPSYDNVLIYDQKK</sequence>
<feature type="transmembrane region" description="Helical" evidence="2">
    <location>
        <begin position="6"/>
        <end position="25"/>
    </location>
</feature>
<keyword evidence="2" id="KW-0812">Transmembrane</keyword>
<dbReference type="EMBL" id="OU895880">
    <property type="protein sequence ID" value="CAG9810215.1"/>
    <property type="molecule type" value="Genomic_DNA"/>
</dbReference>
<accession>A0A9N9S3J8</accession>